<evidence type="ECO:0000256" key="2">
    <source>
        <dbReference type="ARBA" id="ARBA00004305"/>
    </source>
</evidence>
<evidence type="ECO:0000256" key="7">
    <source>
        <dbReference type="ARBA" id="ARBA00023002"/>
    </source>
</evidence>
<dbReference type="InterPro" id="IPR013786">
    <property type="entry name" value="AcylCoA_DH/ox_N"/>
</dbReference>
<dbReference type="Pfam" id="PF00441">
    <property type="entry name" value="Acyl-CoA_dh_1"/>
    <property type="match status" value="1"/>
</dbReference>
<dbReference type="PANTHER" id="PTHR42807:SF1">
    <property type="entry name" value="GLUTARYL-COA DEHYDROGENASE, MITOCHONDRIAL"/>
    <property type="match status" value="1"/>
</dbReference>
<accession>E4WQJ2</accession>
<evidence type="ECO:0000256" key="3">
    <source>
        <dbReference type="ARBA" id="ARBA00009347"/>
    </source>
</evidence>
<evidence type="ECO:0000259" key="16">
    <source>
        <dbReference type="Pfam" id="PF02770"/>
    </source>
</evidence>
<dbReference type="FunFam" id="1.20.140.10:FF:000006">
    <property type="entry name" value="Glutaryl-CoA dehydrogenase, mitochondrial"/>
    <property type="match status" value="1"/>
</dbReference>
<dbReference type="EMBL" id="FN653015">
    <property type="protein sequence ID" value="CBY20124.1"/>
    <property type="molecule type" value="Genomic_DNA"/>
</dbReference>
<comment type="catalytic activity">
    <reaction evidence="13">
        <text>glutaryl-CoA + oxidized [electron-transfer flavoprotein] + 2 H(+) = (2E)-butenoyl-CoA + reduced [electron-transfer flavoprotein] + CO2</text>
        <dbReference type="Rhea" id="RHEA:13389"/>
        <dbReference type="Rhea" id="RHEA-COMP:10685"/>
        <dbReference type="Rhea" id="RHEA-COMP:10686"/>
        <dbReference type="ChEBI" id="CHEBI:15378"/>
        <dbReference type="ChEBI" id="CHEBI:16526"/>
        <dbReference type="ChEBI" id="CHEBI:57332"/>
        <dbReference type="ChEBI" id="CHEBI:57378"/>
        <dbReference type="ChEBI" id="CHEBI:57692"/>
        <dbReference type="ChEBI" id="CHEBI:58307"/>
        <dbReference type="EC" id="1.3.8.6"/>
    </reaction>
</comment>
<dbReference type="GO" id="GO:0050660">
    <property type="term" value="F:flavin adenine dinucleotide binding"/>
    <property type="evidence" value="ECO:0007669"/>
    <property type="project" value="InterPro"/>
</dbReference>
<dbReference type="GO" id="GO:0004361">
    <property type="term" value="F:glutaryl-CoA dehydrogenase activity"/>
    <property type="evidence" value="ECO:0007669"/>
    <property type="project" value="UniProtKB-EC"/>
</dbReference>
<evidence type="ECO:0000256" key="9">
    <source>
        <dbReference type="ARBA" id="ARBA00037899"/>
    </source>
</evidence>
<organism evidence="18">
    <name type="scientific">Oikopleura dioica</name>
    <name type="common">Tunicate</name>
    <dbReference type="NCBI Taxonomy" id="34765"/>
    <lineage>
        <taxon>Eukaryota</taxon>
        <taxon>Metazoa</taxon>
        <taxon>Chordata</taxon>
        <taxon>Tunicata</taxon>
        <taxon>Appendicularia</taxon>
        <taxon>Copelata</taxon>
        <taxon>Oikopleuridae</taxon>
        <taxon>Oikopleura</taxon>
    </lineage>
</organism>
<protein>
    <recommendedName>
        <fullName evidence="12">Glutaryl-CoA dehydrogenase, mitochondrial</fullName>
        <ecNumber evidence="11">1.3.8.6</ecNumber>
    </recommendedName>
</protein>
<evidence type="ECO:0000259" key="15">
    <source>
        <dbReference type="Pfam" id="PF00441"/>
    </source>
</evidence>
<dbReference type="InterPro" id="IPR006089">
    <property type="entry name" value="Acyl-CoA_DH_CS"/>
</dbReference>
<evidence type="ECO:0000256" key="11">
    <source>
        <dbReference type="ARBA" id="ARBA00039033"/>
    </source>
</evidence>
<evidence type="ECO:0000259" key="17">
    <source>
        <dbReference type="Pfam" id="PF02771"/>
    </source>
</evidence>
<dbReference type="InterPro" id="IPR009075">
    <property type="entry name" value="AcylCo_DH/oxidase_C"/>
</dbReference>
<dbReference type="PROSITE" id="PS00073">
    <property type="entry name" value="ACYL_COA_DH_2"/>
    <property type="match status" value="1"/>
</dbReference>
<dbReference type="InterPro" id="IPR009100">
    <property type="entry name" value="AcylCoA_DH/oxidase_NM_dom_sf"/>
</dbReference>
<keyword evidence="7 14" id="KW-0560">Oxidoreductase</keyword>
<dbReference type="GO" id="GO:0046949">
    <property type="term" value="P:fatty-acyl-CoA biosynthetic process"/>
    <property type="evidence" value="ECO:0007669"/>
    <property type="project" value="TreeGrafter"/>
</dbReference>
<evidence type="ECO:0000256" key="5">
    <source>
        <dbReference type="ARBA" id="ARBA00022827"/>
    </source>
</evidence>
<comment type="pathway">
    <text evidence="10">Amino-acid metabolism; tryptophan metabolism.</text>
</comment>
<evidence type="ECO:0000256" key="12">
    <source>
        <dbReference type="ARBA" id="ARBA00039507"/>
    </source>
</evidence>
<comment type="cofactor">
    <cofactor evidence="1 14">
        <name>FAD</name>
        <dbReference type="ChEBI" id="CHEBI:57692"/>
    </cofactor>
</comment>
<dbReference type="PANTHER" id="PTHR42807">
    <property type="entry name" value="GLUTARYL-COA DEHYDROGENASE, MITOCHONDRIAL"/>
    <property type="match status" value="1"/>
</dbReference>
<dbReference type="GO" id="GO:0005743">
    <property type="term" value="C:mitochondrial inner membrane"/>
    <property type="evidence" value="ECO:0007669"/>
    <property type="project" value="TreeGrafter"/>
</dbReference>
<comment type="pathway">
    <text evidence="9">Amino-acid metabolism; lysine degradation.</text>
</comment>
<dbReference type="FunCoup" id="E4WQJ2">
    <property type="interactions" value="188"/>
</dbReference>
<evidence type="ECO:0000256" key="6">
    <source>
        <dbReference type="ARBA" id="ARBA00022946"/>
    </source>
</evidence>
<dbReference type="InterPro" id="IPR037069">
    <property type="entry name" value="AcylCoA_DH/ox_N_sf"/>
</dbReference>
<dbReference type="Gene3D" id="1.20.140.10">
    <property type="entry name" value="Butyryl-CoA Dehydrogenase, subunit A, domain 3"/>
    <property type="match status" value="1"/>
</dbReference>
<reference evidence="18" key="1">
    <citation type="journal article" date="2010" name="Science">
        <title>Plasticity of animal genome architecture unmasked by rapid evolution of a pelagic tunicate.</title>
        <authorList>
            <person name="Denoeud F."/>
            <person name="Henriet S."/>
            <person name="Mungpakdee S."/>
            <person name="Aury J.M."/>
            <person name="Da Silva C."/>
            <person name="Brinkmann H."/>
            <person name="Mikhaleva J."/>
            <person name="Olsen L.C."/>
            <person name="Jubin C."/>
            <person name="Canestro C."/>
            <person name="Bouquet J.M."/>
            <person name="Danks G."/>
            <person name="Poulain J."/>
            <person name="Campsteijn C."/>
            <person name="Adamski M."/>
            <person name="Cross I."/>
            <person name="Yadetie F."/>
            <person name="Muffato M."/>
            <person name="Louis A."/>
            <person name="Butcher S."/>
            <person name="Tsagkogeorga G."/>
            <person name="Konrad A."/>
            <person name="Singh S."/>
            <person name="Jensen M.F."/>
            <person name="Cong E.H."/>
            <person name="Eikeseth-Otteraa H."/>
            <person name="Noel B."/>
            <person name="Anthouard V."/>
            <person name="Porcel B.M."/>
            <person name="Kachouri-Lafond R."/>
            <person name="Nishino A."/>
            <person name="Ugolini M."/>
            <person name="Chourrout P."/>
            <person name="Nishida H."/>
            <person name="Aasland R."/>
            <person name="Huzurbazar S."/>
            <person name="Westhof E."/>
            <person name="Delsuc F."/>
            <person name="Lehrach H."/>
            <person name="Reinhardt R."/>
            <person name="Weissenbach J."/>
            <person name="Roy S.W."/>
            <person name="Artiguenave F."/>
            <person name="Postlethwait J.H."/>
            <person name="Manak J.R."/>
            <person name="Thompson E.M."/>
            <person name="Jaillon O."/>
            <person name="Du Pasquier L."/>
            <person name="Boudinot P."/>
            <person name="Liberles D.A."/>
            <person name="Volff J.N."/>
            <person name="Philippe H."/>
            <person name="Lenhard B."/>
            <person name="Roest Crollius H."/>
            <person name="Wincker P."/>
            <person name="Chourrout D."/>
        </authorList>
    </citation>
    <scope>NUCLEOTIDE SEQUENCE [LARGE SCALE GENOMIC DNA]</scope>
</reference>
<dbReference type="InParanoid" id="E4WQJ2"/>
<dbReference type="AlphaFoldDB" id="E4WQJ2"/>
<keyword evidence="5 14" id="KW-0274">FAD</keyword>
<dbReference type="InterPro" id="IPR036250">
    <property type="entry name" value="AcylCo_DH-like_C"/>
</dbReference>
<dbReference type="InterPro" id="IPR052033">
    <property type="entry name" value="Glutaryl-CoA_DH_mitochondrial"/>
</dbReference>
<comment type="subcellular location">
    <subcellularLocation>
        <location evidence="2">Mitochondrion matrix</location>
    </subcellularLocation>
</comment>
<feature type="domain" description="Acyl-CoA oxidase/dehydrogenase middle" evidence="16">
    <location>
        <begin position="154"/>
        <end position="249"/>
    </location>
</feature>
<keyword evidence="8" id="KW-0496">Mitochondrion</keyword>
<dbReference type="OrthoDB" id="435240at2759"/>
<evidence type="ECO:0000256" key="1">
    <source>
        <dbReference type="ARBA" id="ARBA00001974"/>
    </source>
</evidence>
<evidence type="ECO:0000256" key="4">
    <source>
        <dbReference type="ARBA" id="ARBA00022630"/>
    </source>
</evidence>
<evidence type="ECO:0000256" key="14">
    <source>
        <dbReference type="RuleBase" id="RU362125"/>
    </source>
</evidence>
<dbReference type="Proteomes" id="UP000001307">
    <property type="component" value="Unassembled WGS sequence"/>
</dbReference>
<gene>
    <name evidence="18" type="ORF">GSOID_T00000107001</name>
</gene>
<feature type="domain" description="Acyl-CoA dehydrogenase/oxidase N-terminal" evidence="17">
    <location>
        <begin position="38"/>
        <end position="150"/>
    </location>
</feature>
<name>E4WQJ2_OIKDI</name>
<dbReference type="FunFam" id="1.10.540.10:FF:000003">
    <property type="entry name" value="glutaryl-CoA dehydrogenase, mitochondrial"/>
    <property type="match status" value="1"/>
</dbReference>
<evidence type="ECO:0000256" key="13">
    <source>
        <dbReference type="ARBA" id="ARBA00049493"/>
    </source>
</evidence>
<dbReference type="Gene3D" id="1.10.540.10">
    <property type="entry name" value="Acyl-CoA dehydrogenase/oxidase, N-terminal domain"/>
    <property type="match status" value="1"/>
</dbReference>
<dbReference type="Pfam" id="PF02771">
    <property type="entry name" value="Acyl-CoA_dh_N"/>
    <property type="match status" value="1"/>
</dbReference>
<proteinExistence type="inferred from homology"/>
<dbReference type="CDD" id="cd01151">
    <property type="entry name" value="GCD"/>
    <property type="match status" value="1"/>
</dbReference>
<keyword evidence="6" id="KW-0809">Transit peptide</keyword>
<comment type="similarity">
    <text evidence="3 14">Belongs to the acyl-CoA dehydrogenase family.</text>
</comment>
<dbReference type="GO" id="GO:0005759">
    <property type="term" value="C:mitochondrial matrix"/>
    <property type="evidence" value="ECO:0007669"/>
    <property type="project" value="UniProtKB-SubCell"/>
</dbReference>
<evidence type="ECO:0000256" key="10">
    <source>
        <dbReference type="ARBA" id="ARBA00037927"/>
    </source>
</evidence>
<keyword evidence="4 14" id="KW-0285">Flavoprotein</keyword>
<evidence type="ECO:0000313" key="19">
    <source>
        <dbReference type="Proteomes" id="UP000001307"/>
    </source>
</evidence>
<dbReference type="InterPro" id="IPR006091">
    <property type="entry name" value="Acyl-CoA_Oxase/DH_mid-dom"/>
</dbReference>
<keyword evidence="19" id="KW-1185">Reference proteome</keyword>
<dbReference type="Gene3D" id="2.40.110.10">
    <property type="entry name" value="Butyryl-CoA Dehydrogenase, subunit A, domain 2"/>
    <property type="match status" value="1"/>
</dbReference>
<dbReference type="Pfam" id="PF02770">
    <property type="entry name" value="Acyl-CoA_dh_M"/>
    <property type="match status" value="1"/>
</dbReference>
<dbReference type="InterPro" id="IPR046373">
    <property type="entry name" value="Acyl-CoA_Oxase/DH_mid-dom_sf"/>
</dbReference>
<evidence type="ECO:0000256" key="8">
    <source>
        <dbReference type="ARBA" id="ARBA00023128"/>
    </source>
</evidence>
<dbReference type="GO" id="GO:0000062">
    <property type="term" value="F:fatty-acyl-CoA binding"/>
    <property type="evidence" value="ECO:0007669"/>
    <property type="project" value="TreeGrafter"/>
</dbReference>
<feature type="domain" description="Acyl-CoA dehydrogenase/oxidase C-terminal" evidence="15">
    <location>
        <begin position="268"/>
        <end position="408"/>
    </location>
</feature>
<dbReference type="SUPFAM" id="SSF56645">
    <property type="entry name" value="Acyl-CoA dehydrogenase NM domain-like"/>
    <property type="match status" value="1"/>
</dbReference>
<dbReference type="GO" id="GO:0033539">
    <property type="term" value="P:fatty acid beta-oxidation using acyl-CoA dehydrogenase"/>
    <property type="evidence" value="ECO:0007669"/>
    <property type="project" value="TreeGrafter"/>
</dbReference>
<dbReference type="SUPFAM" id="SSF47203">
    <property type="entry name" value="Acyl-CoA dehydrogenase C-terminal domain-like"/>
    <property type="match status" value="1"/>
</dbReference>
<dbReference type="EC" id="1.3.8.6" evidence="11"/>
<sequence length="418" mass="46744">MVLARIAQRSAQTTSVRAASKWGKFNWEDPFDLESRLTEDEKMFRDTFKRYCDEKLMTRIVMDNRNNVFDRDIMYELGELGALGPTCPAEYGCAEVNYVTYGLLAREIERVDSAYRSALSVQSSLVMWPISAYGTEEQKQKYIPDLATGKKVGCFGLTEPNHGSNPNGMETIAKYDKATDTYILNGGKTWITNSPIADTLIIWARSEAHDMKIKGFILERQWEGISTPTIPGKYSLRASETGSIFLDNVKVPAENCMPHVEGLSGPFGCLNNARYGIGWGAMGAAEACFHAARNYTLERIQFDKPLARQQLMQYKMGDMLSEIAYGLEAALTLGRRMDAGTASSSEISILKRKNCQTALDISRTARDMLGGNGVQDEYHIIRHMVNLEAVNTYEGTHDIHTLILGREITGMQAFVNKE</sequence>
<dbReference type="FunFam" id="2.40.110.10:FF:000008">
    <property type="entry name" value="Glutaryl-CoA dehydrogenase, mitochondrial"/>
    <property type="match status" value="1"/>
</dbReference>
<evidence type="ECO:0000313" key="18">
    <source>
        <dbReference type="EMBL" id="CBY20124.1"/>
    </source>
</evidence>